<accession>A0A4V0Z8C8</accession>
<gene>
    <name evidence="2" type="primary">iolE_8</name>
    <name evidence="2" type="ORF">PMF13cell1_05442</name>
</gene>
<sequence length="290" mass="33704">MKTGVFTVSMPEYSPKEAVLILKELGYDGVEWRVAPMPEEKKENIAYEDRYWQDNKCTLDIEKIEEIAESVRQMCDAYQISVFGLTTYLKPHEHRRIESVLRAAAIMGCSQVRVFTPDYDETRNCEELFCETRKNVEILEALARKYQVKIVFEIHMDNILASASAAKRLLSGCSPDYIGVIFDPGNLVYEGYENYRKSFEMLGDFIAHIHIKNGMLEPSGTDENGIQQWKRTWTPLKVGSADLKKLFSVMKDMDYKGNVSVEDFSNQENTYDKLRHNLEYLRWLMKEEKV</sequence>
<dbReference type="InterPro" id="IPR050312">
    <property type="entry name" value="IolE/XylAMocC-like"/>
</dbReference>
<evidence type="ECO:0000313" key="2">
    <source>
        <dbReference type="EMBL" id="QBE99848.1"/>
    </source>
</evidence>
<dbReference type="Proteomes" id="UP000289794">
    <property type="component" value="Chromosome"/>
</dbReference>
<dbReference type="RefSeq" id="WP_130182778.1">
    <property type="nucleotide sequence ID" value="NZ_CP035945.1"/>
</dbReference>
<dbReference type="EMBL" id="CP035945">
    <property type="protein sequence ID" value="QBE99848.1"/>
    <property type="molecule type" value="Genomic_DNA"/>
</dbReference>
<organism evidence="2 3">
    <name type="scientific">Blautia producta</name>
    <dbReference type="NCBI Taxonomy" id="33035"/>
    <lineage>
        <taxon>Bacteria</taxon>
        <taxon>Bacillati</taxon>
        <taxon>Bacillota</taxon>
        <taxon>Clostridia</taxon>
        <taxon>Lachnospirales</taxon>
        <taxon>Lachnospiraceae</taxon>
        <taxon>Blautia</taxon>
    </lineage>
</organism>
<evidence type="ECO:0000313" key="3">
    <source>
        <dbReference type="Proteomes" id="UP000289794"/>
    </source>
</evidence>
<dbReference type="AlphaFoldDB" id="A0A4V0Z8C8"/>
<evidence type="ECO:0000259" key="1">
    <source>
        <dbReference type="Pfam" id="PF01261"/>
    </source>
</evidence>
<protein>
    <submittedName>
        <fullName evidence="2">Inosose dehydratase</fullName>
        <ecNumber evidence="2">4.2.1.44</ecNumber>
    </submittedName>
</protein>
<dbReference type="InterPro" id="IPR036237">
    <property type="entry name" value="Xyl_isomerase-like_sf"/>
</dbReference>
<name>A0A4V0Z8C8_9FIRM</name>
<dbReference type="EC" id="4.2.1.44" evidence="2"/>
<dbReference type="Gene3D" id="3.20.20.150">
    <property type="entry name" value="Divalent-metal-dependent TIM barrel enzymes"/>
    <property type="match status" value="1"/>
</dbReference>
<dbReference type="PANTHER" id="PTHR12110">
    <property type="entry name" value="HYDROXYPYRUVATE ISOMERASE"/>
    <property type="match status" value="1"/>
</dbReference>
<dbReference type="Pfam" id="PF01261">
    <property type="entry name" value="AP_endonuc_2"/>
    <property type="match status" value="1"/>
</dbReference>
<proteinExistence type="predicted"/>
<feature type="domain" description="Xylose isomerase-like TIM barrel" evidence="1">
    <location>
        <begin position="22"/>
        <end position="282"/>
    </location>
</feature>
<reference evidence="2 3" key="1">
    <citation type="submission" date="2019-01" db="EMBL/GenBank/DDBJ databases">
        <title>PMF-metabolizing Aryl O-demethylase.</title>
        <authorList>
            <person name="Kim M."/>
        </authorList>
    </citation>
    <scope>NUCLEOTIDE SEQUENCE [LARGE SCALE GENOMIC DNA]</scope>
    <source>
        <strain evidence="2 3">PMF1</strain>
    </source>
</reference>
<dbReference type="GO" id="GO:0050114">
    <property type="term" value="F:myo-inosose-2 dehydratase activity"/>
    <property type="evidence" value="ECO:0007669"/>
    <property type="project" value="UniProtKB-EC"/>
</dbReference>
<dbReference type="SUPFAM" id="SSF51658">
    <property type="entry name" value="Xylose isomerase-like"/>
    <property type="match status" value="1"/>
</dbReference>
<keyword evidence="2" id="KW-0456">Lyase</keyword>
<dbReference type="KEGG" id="bpro:PMF13cell1_05442"/>
<dbReference type="InterPro" id="IPR013022">
    <property type="entry name" value="Xyl_isomerase-like_TIM-brl"/>
</dbReference>